<name>A0ABW7AL47_9ACTN</name>
<gene>
    <name evidence="1" type="ORF">ACFLIM_33350</name>
</gene>
<evidence type="ECO:0000313" key="1">
    <source>
        <dbReference type="EMBL" id="MFG1708107.1"/>
    </source>
</evidence>
<protein>
    <submittedName>
        <fullName evidence="1">Uncharacterized protein</fullName>
    </submittedName>
</protein>
<accession>A0ABW7AL47</accession>
<dbReference type="EMBL" id="JBICRM010000025">
    <property type="protein sequence ID" value="MFG1708107.1"/>
    <property type="molecule type" value="Genomic_DNA"/>
</dbReference>
<keyword evidence="2" id="KW-1185">Reference proteome</keyword>
<reference evidence="1 2" key="1">
    <citation type="submission" date="2024-10" db="EMBL/GenBank/DDBJ databases">
        <authorList>
            <person name="Topkara A.R."/>
            <person name="Saygin H."/>
        </authorList>
    </citation>
    <scope>NUCLEOTIDE SEQUENCE [LARGE SCALE GENOMIC DNA]</scope>
    <source>
        <strain evidence="1 2">M3C6</strain>
    </source>
</reference>
<sequence length="61" mass="7075">MIELGDRAEGLRFLIRDRDAKFTAAFDERTLHDRPGGRSARPRLWPSWLINAARGEHEDMP</sequence>
<proteinExistence type="predicted"/>
<evidence type="ECO:0000313" key="2">
    <source>
        <dbReference type="Proteomes" id="UP001603978"/>
    </source>
</evidence>
<comment type="caution">
    <text evidence="1">The sequence shown here is derived from an EMBL/GenBank/DDBJ whole genome shotgun (WGS) entry which is preliminary data.</text>
</comment>
<dbReference type="RefSeq" id="WP_393172322.1">
    <property type="nucleotide sequence ID" value="NZ_JBICRM010000025.1"/>
</dbReference>
<dbReference type="Proteomes" id="UP001603978">
    <property type="component" value="Unassembled WGS sequence"/>
</dbReference>
<organism evidence="1 2">
    <name type="scientific">Nonomuraea marmarensis</name>
    <dbReference type="NCBI Taxonomy" id="3351344"/>
    <lineage>
        <taxon>Bacteria</taxon>
        <taxon>Bacillati</taxon>
        <taxon>Actinomycetota</taxon>
        <taxon>Actinomycetes</taxon>
        <taxon>Streptosporangiales</taxon>
        <taxon>Streptosporangiaceae</taxon>
        <taxon>Nonomuraea</taxon>
    </lineage>
</organism>